<organism evidence="1 2">
    <name type="scientific">Rhodococcus ruber</name>
    <dbReference type="NCBI Taxonomy" id="1830"/>
    <lineage>
        <taxon>Bacteria</taxon>
        <taxon>Bacillati</taxon>
        <taxon>Actinomycetota</taxon>
        <taxon>Actinomycetes</taxon>
        <taxon>Mycobacteriales</taxon>
        <taxon>Nocardiaceae</taxon>
        <taxon>Rhodococcus</taxon>
    </lineage>
</organism>
<dbReference type="Proteomes" id="UP000042997">
    <property type="component" value="Unassembled WGS sequence"/>
</dbReference>
<dbReference type="KEGG" id="rrz:CS378_23300"/>
<gene>
    <name evidence="1" type="ORF">RHRU231_930102</name>
</gene>
<dbReference type="RefSeq" id="WP_003936054.1">
    <property type="nucleotide sequence ID" value="NZ_CP023714.1"/>
</dbReference>
<proteinExistence type="predicted"/>
<name>A0A098BU33_9NOCA</name>
<sequence length="58" mass="6634">MGKVKASKVAQLEPKKKCCRKKTRCVRCPVVVMRMKRLEHEGLGKKELAKRLKKARAA</sequence>
<dbReference type="eggNOG" id="ENOG5032IBZ">
    <property type="taxonomic scope" value="Bacteria"/>
</dbReference>
<accession>A0A098BU33</accession>
<evidence type="ECO:0000313" key="1">
    <source>
        <dbReference type="EMBL" id="CDZ92223.1"/>
    </source>
</evidence>
<dbReference type="GeneID" id="66834876"/>
<reference evidence="1 2" key="1">
    <citation type="journal article" date="2014" name="Genome Announc.">
        <title>Draft Genome Sequence of Propane- and Butane-Oxidizing Actinobacterium Rhodococcus ruber IEGM 231.</title>
        <authorList>
            <person name="Ivshina I.B."/>
            <person name="Kuyukina M.S."/>
            <person name="Krivoruchko A.V."/>
            <person name="Barbe V."/>
            <person name="Fischer C."/>
        </authorList>
    </citation>
    <scope>NUCLEOTIDE SEQUENCE [LARGE SCALE GENOMIC DNA]</scope>
</reference>
<dbReference type="AlphaFoldDB" id="A0A098BU33"/>
<evidence type="ECO:0000313" key="2">
    <source>
        <dbReference type="Proteomes" id="UP000042997"/>
    </source>
</evidence>
<protein>
    <submittedName>
        <fullName evidence="1">Uncharacterized protein</fullName>
    </submittedName>
</protein>
<dbReference type="EMBL" id="CCSD01000109">
    <property type="protein sequence ID" value="CDZ92223.1"/>
    <property type="molecule type" value="Genomic_DNA"/>
</dbReference>